<evidence type="ECO:0000259" key="5">
    <source>
        <dbReference type="Pfam" id="PF00155"/>
    </source>
</evidence>
<evidence type="ECO:0000313" key="7">
    <source>
        <dbReference type="Proteomes" id="UP001219037"/>
    </source>
</evidence>
<dbReference type="InterPro" id="IPR015422">
    <property type="entry name" value="PyrdxlP-dep_Trfase_small"/>
</dbReference>
<comment type="cofactor">
    <cofactor evidence="1">
        <name>pyridoxal 5'-phosphate</name>
        <dbReference type="ChEBI" id="CHEBI:597326"/>
    </cofactor>
</comment>
<accession>A0ABY8HAZ7</accession>
<dbReference type="Proteomes" id="UP001219037">
    <property type="component" value="Chromosome"/>
</dbReference>
<evidence type="ECO:0000256" key="2">
    <source>
        <dbReference type="ARBA" id="ARBA00022576"/>
    </source>
</evidence>
<dbReference type="InterPro" id="IPR015421">
    <property type="entry name" value="PyrdxlP-dep_Trfase_major"/>
</dbReference>
<dbReference type="Gene3D" id="3.90.1150.10">
    <property type="entry name" value="Aspartate Aminotransferase, domain 1"/>
    <property type="match status" value="1"/>
</dbReference>
<sequence>MDSLTRPYPTGPWKSAAESAGLLREGVPAPTIFEEMTSLAVRHHAVNLGQGFPDTDGPEWIRQRAAELVMTPGATNANQYALGTGLIELRRAISEHQQRHYGLYYSPEDQVLITTGATEGIAAALLALVKPGDEVITFEPFYDSYAAMIALRGATQVVVPMNAPEFLPGPAALEAAITPRTSMIIINTPHNPTGSILTAQLRDALLEIAHRHDLWVLSDEVYEHLVYDGAHLPMASGSTASDGTEVASSKVVTVSSAGKAFSLTGWKIGWVMGAPEVVAAIRAVKQFLTYSSGPAYQHAIAHALREGDDYLREQRDGFRHRRDELVAALRDAGLDPVVPASGYFAVVDLEPWGRNDATEAARWLAESVGIVGIPVTALCRPWLSDAPLQSWMRFAFCKQPSVIAAARQALNTRIR</sequence>
<proteinExistence type="predicted"/>
<dbReference type="GO" id="GO:0008483">
    <property type="term" value="F:transaminase activity"/>
    <property type="evidence" value="ECO:0007669"/>
    <property type="project" value="UniProtKB-KW"/>
</dbReference>
<reference evidence="6 7" key="1">
    <citation type="submission" date="2023-04" db="EMBL/GenBank/DDBJ databases">
        <title>Funneling lignin-derived compounds into biodiesel using alkali-halophilic Citricoccus sp. P2.</title>
        <authorList>
            <person name="Luo C.-B."/>
        </authorList>
    </citation>
    <scope>NUCLEOTIDE SEQUENCE [LARGE SCALE GENOMIC DNA]</scope>
    <source>
        <strain evidence="6 7">P2</strain>
    </source>
</reference>
<keyword evidence="2 6" id="KW-0032">Aminotransferase</keyword>
<dbReference type="RefSeq" id="WP_278159462.1">
    <property type="nucleotide sequence ID" value="NZ_CP121252.1"/>
</dbReference>
<gene>
    <name evidence="6" type="ORF">P8192_06510</name>
</gene>
<dbReference type="CDD" id="cd00609">
    <property type="entry name" value="AAT_like"/>
    <property type="match status" value="1"/>
</dbReference>
<keyword evidence="4" id="KW-0663">Pyridoxal phosphate</keyword>
<evidence type="ECO:0000313" key="6">
    <source>
        <dbReference type="EMBL" id="WFP17747.1"/>
    </source>
</evidence>
<evidence type="ECO:0000256" key="4">
    <source>
        <dbReference type="ARBA" id="ARBA00022898"/>
    </source>
</evidence>
<name>A0ABY8HAZ7_9MICC</name>
<dbReference type="SUPFAM" id="SSF53383">
    <property type="entry name" value="PLP-dependent transferases"/>
    <property type="match status" value="1"/>
</dbReference>
<evidence type="ECO:0000256" key="1">
    <source>
        <dbReference type="ARBA" id="ARBA00001933"/>
    </source>
</evidence>
<dbReference type="InterPro" id="IPR015424">
    <property type="entry name" value="PyrdxlP-dep_Trfase"/>
</dbReference>
<dbReference type="Gene3D" id="3.40.640.10">
    <property type="entry name" value="Type I PLP-dependent aspartate aminotransferase-like (Major domain)"/>
    <property type="match status" value="1"/>
</dbReference>
<organism evidence="6 7">
    <name type="scientific">Citricoccus muralis</name>
    <dbReference type="NCBI Taxonomy" id="169134"/>
    <lineage>
        <taxon>Bacteria</taxon>
        <taxon>Bacillati</taxon>
        <taxon>Actinomycetota</taxon>
        <taxon>Actinomycetes</taxon>
        <taxon>Micrococcales</taxon>
        <taxon>Micrococcaceae</taxon>
        <taxon>Citricoccus</taxon>
    </lineage>
</organism>
<feature type="domain" description="Aminotransferase class I/classII large" evidence="5">
    <location>
        <begin position="45"/>
        <end position="397"/>
    </location>
</feature>
<dbReference type="Pfam" id="PF00155">
    <property type="entry name" value="Aminotran_1_2"/>
    <property type="match status" value="1"/>
</dbReference>
<evidence type="ECO:0000256" key="3">
    <source>
        <dbReference type="ARBA" id="ARBA00022679"/>
    </source>
</evidence>
<keyword evidence="3" id="KW-0808">Transferase</keyword>
<protein>
    <submittedName>
        <fullName evidence="6">Aminotransferase class I/II-fold pyridoxal phosphate-dependent enzyme</fullName>
    </submittedName>
</protein>
<dbReference type="PANTHER" id="PTHR43807:SF20">
    <property type="entry name" value="FI04487P"/>
    <property type="match status" value="1"/>
</dbReference>
<dbReference type="InterPro" id="IPR051326">
    <property type="entry name" value="Kynurenine-oxoglutarate_AT"/>
</dbReference>
<dbReference type="InterPro" id="IPR004839">
    <property type="entry name" value="Aminotransferase_I/II_large"/>
</dbReference>
<keyword evidence="7" id="KW-1185">Reference proteome</keyword>
<dbReference type="PANTHER" id="PTHR43807">
    <property type="entry name" value="FI04487P"/>
    <property type="match status" value="1"/>
</dbReference>
<dbReference type="EMBL" id="CP121252">
    <property type="protein sequence ID" value="WFP17747.1"/>
    <property type="molecule type" value="Genomic_DNA"/>
</dbReference>